<reference evidence="1 2" key="1">
    <citation type="submission" date="2018-02" db="EMBL/GenBank/DDBJ databases">
        <title>Lelliotia aquatilis sp. nov., isolated from drinking water.</title>
        <authorList>
            <person name="Kaempfer P."/>
            <person name="Glaeser S."/>
            <person name="Exner M."/>
            <person name="Doijad S."/>
            <person name="Chakraborty T."/>
        </authorList>
    </citation>
    <scope>NUCLEOTIDE SEQUENCE [LARGE SCALE GENOMIC DNA]</scope>
    <source>
        <strain evidence="1 2">6331-17</strain>
    </source>
</reference>
<keyword evidence="2" id="KW-1185">Reference proteome</keyword>
<sequence length="152" mass="18502">MKKWILLLFVALLMPSFFIYGWFSLTTGEHHYSRTDIFSYWLYTPTSLRQAPAISENAEYRYIYDPDSQHMTVTILWKNIGNRVLQKAQLIDFIQKQGGFEQYDCVWRYYDEKDYTDNYRRYCVFQKSETLELEYFETERRISTVQKISEID</sequence>
<gene>
    <name evidence="1" type="ORF">C3712_09535</name>
</gene>
<dbReference type="EMBL" id="PQVW01000005">
    <property type="protein sequence ID" value="POZ23424.1"/>
    <property type="molecule type" value="Genomic_DNA"/>
</dbReference>
<name>A0ABX5A292_9ENTR</name>
<protein>
    <recommendedName>
        <fullName evidence="3">DUF943 family protein</fullName>
    </recommendedName>
</protein>
<dbReference type="RefSeq" id="WP_103949143.1">
    <property type="nucleotide sequence ID" value="NZ_PQVT01000005.1"/>
</dbReference>
<comment type="caution">
    <text evidence="1">The sequence shown here is derived from an EMBL/GenBank/DDBJ whole genome shotgun (WGS) entry which is preliminary data.</text>
</comment>
<evidence type="ECO:0000313" key="1">
    <source>
        <dbReference type="EMBL" id="POZ23424.1"/>
    </source>
</evidence>
<dbReference type="Proteomes" id="UP000237025">
    <property type="component" value="Unassembled WGS sequence"/>
</dbReference>
<proteinExistence type="predicted"/>
<evidence type="ECO:0008006" key="3">
    <source>
        <dbReference type="Google" id="ProtNLM"/>
    </source>
</evidence>
<organism evidence="1 2">
    <name type="scientific">Lelliottia aquatilis</name>
    <dbReference type="NCBI Taxonomy" id="2080838"/>
    <lineage>
        <taxon>Bacteria</taxon>
        <taxon>Pseudomonadati</taxon>
        <taxon>Pseudomonadota</taxon>
        <taxon>Gammaproteobacteria</taxon>
        <taxon>Enterobacterales</taxon>
        <taxon>Enterobacteriaceae</taxon>
        <taxon>Lelliottia</taxon>
    </lineage>
</organism>
<evidence type="ECO:0000313" key="2">
    <source>
        <dbReference type="Proteomes" id="UP000237025"/>
    </source>
</evidence>
<accession>A0ABX5A292</accession>